<gene>
    <name evidence="1" type="ORF">CgunFtcFv8_010302</name>
</gene>
<sequence>MGQEGQDGGWGVDGLQFKAQGLQLISQGSVLAVWPQAETVRRRVDHGYLSPPKTSGPRGCQAPLITSIKIHSNPDLVRI</sequence>
<keyword evidence="2" id="KW-1185">Reference proteome</keyword>
<dbReference type="Proteomes" id="UP001331515">
    <property type="component" value="Unassembled WGS sequence"/>
</dbReference>
<evidence type="ECO:0000313" key="2">
    <source>
        <dbReference type="Proteomes" id="UP001331515"/>
    </source>
</evidence>
<name>A0AAN8HV28_CHAGU</name>
<comment type="caution">
    <text evidence="1">The sequence shown here is derived from an EMBL/GenBank/DDBJ whole genome shotgun (WGS) entry which is preliminary data.</text>
</comment>
<accession>A0AAN8HV28</accession>
<organism evidence="1 2">
    <name type="scientific">Champsocephalus gunnari</name>
    <name type="common">Mackerel icefish</name>
    <dbReference type="NCBI Taxonomy" id="52237"/>
    <lineage>
        <taxon>Eukaryota</taxon>
        <taxon>Metazoa</taxon>
        <taxon>Chordata</taxon>
        <taxon>Craniata</taxon>
        <taxon>Vertebrata</taxon>
        <taxon>Euteleostomi</taxon>
        <taxon>Actinopterygii</taxon>
        <taxon>Neopterygii</taxon>
        <taxon>Teleostei</taxon>
        <taxon>Neoteleostei</taxon>
        <taxon>Acanthomorphata</taxon>
        <taxon>Eupercaria</taxon>
        <taxon>Perciformes</taxon>
        <taxon>Notothenioidei</taxon>
        <taxon>Channichthyidae</taxon>
        <taxon>Champsocephalus</taxon>
    </lineage>
</organism>
<evidence type="ECO:0000313" key="1">
    <source>
        <dbReference type="EMBL" id="KAK5929033.1"/>
    </source>
</evidence>
<reference evidence="1 2" key="1">
    <citation type="journal article" date="2023" name="Mol. Biol. Evol.">
        <title>Genomics of Secondarily Temperate Adaptation in the Only Non-Antarctic Icefish.</title>
        <authorList>
            <person name="Rivera-Colon A.G."/>
            <person name="Rayamajhi N."/>
            <person name="Minhas B.F."/>
            <person name="Madrigal G."/>
            <person name="Bilyk K.T."/>
            <person name="Yoon V."/>
            <person name="Hune M."/>
            <person name="Gregory S."/>
            <person name="Cheng C.H.C."/>
            <person name="Catchen J.M."/>
        </authorList>
    </citation>
    <scope>NUCLEOTIDE SEQUENCE [LARGE SCALE GENOMIC DNA]</scope>
    <source>
        <tissue evidence="1">White muscle</tissue>
    </source>
</reference>
<protein>
    <submittedName>
        <fullName evidence="1">Uncharacterized protein</fullName>
    </submittedName>
</protein>
<proteinExistence type="predicted"/>
<dbReference type="EMBL" id="JAURVH010001517">
    <property type="protein sequence ID" value="KAK5929033.1"/>
    <property type="molecule type" value="Genomic_DNA"/>
</dbReference>
<dbReference type="AlphaFoldDB" id="A0AAN8HV28"/>